<dbReference type="WBParaSite" id="SPAL_0000446000.1">
    <property type="protein sequence ID" value="SPAL_0000446000.1"/>
    <property type="gene ID" value="SPAL_0000446000"/>
</dbReference>
<dbReference type="InterPro" id="IPR036875">
    <property type="entry name" value="Znf_CCHC_sf"/>
</dbReference>
<dbReference type="PROSITE" id="PS50158">
    <property type="entry name" value="ZF_CCHC"/>
    <property type="match status" value="1"/>
</dbReference>
<dbReference type="InterPro" id="IPR001878">
    <property type="entry name" value="Znf_CCHC"/>
</dbReference>
<dbReference type="AlphaFoldDB" id="A0A0N5BEN5"/>
<dbReference type="GO" id="GO:0003676">
    <property type="term" value="F:nucleic acid binding"/>
    <property type="evidence" value="ECO:0007669"/>
    <property type="project" value="InterPro"/>
</dbReference>
<keyword evidence="4" id="KW-1185">Reference proteome</keyword>
<keyword evidence="1" id="KW-0479">Metal-binding</keyword>
<evidence type="ECO:0000256" key="2">
    <source>
        <dbReference type="SAM" id="MobiDB-lite"/>
    </source>
</evidence>
<feature type="domain" description="CCHC-type" evidence="3">
    <location>
        <begin position="309"/>
        <end position="323"/>
    </location>
</feature>
<dbReference type="GO" id="GO:0019899">
    <property type="term" value="F:enzyme binding"/>
    <property type="evidence" value="ECO:0007669"/>
    <property type="project" value="UniProtKB-ARBA"/>
</dbReference>
<evidence type="ECO:0000313" key="5">
    <source>
        <dbReference type="WBParaSite" id="SPAL_0000446000.1"/>
    </source>
</evidence>
<sequence>MVETSDKKERLLDCIGSLTVFDQQDIQKVLVDTKYIDSIVQFVDIQSDLKRTQTLENAVLHYFKDVILDKDEEFLVRIQGYEDVIVKSRTNKTPKKGSENKESDIVDKSRVRKMPNYLKRIEAYTNKRENISLWLEKFKIALKLQQVPEDEKLDHLIITIGMELGGVILKWESKNEDITFEEVCSKLEKNYRPEMEKVTLRRKIVSFNLDPYDENFATKIYEFIDLVKKAEEDVDEDKLYWEVRVKLSEMLTKYDGLYDLIMEGNHTGIVDMVEKVILKAARIADKGKHKSKGGNNDSDRNYDKKEVECYKCGRTGHYKRDCRMEINKQSNKDTDSSKSGGNYTERKLDARTVRERKPKEEDYDTWSPMDMSQGLIMRSAISRGEDGHKMINSKNMMRKVVAEKVNIENKDIKERLTKEVPKVYASYFIFFIFLF</sequence>
<protein>
    <submittedName>
        <fullName evidence="5">CCHC-type domain-containing protein</fullName>
    </submittedName>
</protein>
<organism evidence="4 5">
    <name type="scientific">Strongyloides papillosus</name>
    <name type="common">Intestinal threadworm</name>
    <dbReference type="NCBI Taxonomy" id="174720"/>
    <lineage>
        <taxon>Eukaryota</taxon>
        <taxon>Metazoa</taxon>
        <taxon>Ecdysozoa</taxon>
        <taxon>Nematoda</taxon>
        <taxon>Chromadorea</taxon>
        <taxon>Rhabditida</taxon>
        <taxon>Tylenchina</taxon>
        <taxon>Panagrolaimomorpha</taxon>
        <taxon>Strongyloidoidea</taxon>
        <taxon>Strongyloididae</taxon>
        <taxon>Strongyloides</taxon>
    </lineage>
</organism>
<evidence type="ECO:0000259" key="3">
    <source>
        <dbReference type="PROSITE" id="PS50158"/>
    </source>
</evidence>
<dbReference type="GO" id="GO:0008270">
    <property type="term" value="F:zinc ion binding"/>
    <property type="evidence" value="ECO:0007669"/>
    <property type="project" value="UniProtKB-KW"/>
</dbReference>
<dbReference type="Proteomes" id="UP000046392">
    <property type="component" value="Unplaced"/>
</dbReference>
<dbReference type="Gene3D" id="4.10.60.10">
    <property type="entry name" value="Zinc finger, CCHC-type"/>
    <property type="match status" value="1"/>
</dbReference>
<reference evidence="5" key="1">
    <citation type="submission" date="2017-02" db="UniProtKB">
        <authorList>
            <consortium name="WormBaseParasite"/>
        </authorList>
    </citation>
    <scope>IDENTIFICATION</scope>
</reference>
<evidence type="ECO:0000256" key="1">
    <source>
        <dbReference type="PROSITE-ProRule" id="PRU00047"/>
    </source>
</evidence>
<keyword evidence="1" id="KW-0863">Zinc-finger</keyword>
<evidence type="ECO:0000313" key="4">
    <source>
        <dbReference type="Proteomes" id="UP000046392"/>
    </source>
</evidence>
<name>A0A0N5BEN5_STREA</name>
<keyword evidence="1" id="KW-0862">Zinc</keyword>
<proteinExistence type="predicted"/>
<feature type="region of interest" description="Disordered" evidence="2">
    <location>
        <begin position="329"/>
        <end position="365"/>
    </location>
</feature>
<dbReference type="Pfam" id="PF00098">
    <property type="entry name" value="zf-CCHC"/>
    <property type="match status" value="1"/>
</dbReference>
<accession>A0A0N5BEN5</accession>
<dbReference type="SUPFAM" id="SSF57756">
    <property type="entry name" value="Retrovirus zinc finger-like domains"/>
    <property type="match status" value="1"/>
</dbReference>
<feature type="compositionally biased region" description="Basic and acidic residues" evidence="2">
    <location>
        <begin position="344"/>
        <end position="360"/>
    </location>
</feature>
<dbReference type="SMART" id="SM00343">
    <property type="entry name" value="ZnF_C2HC"/>
    <property type="match status" value="1"/>
</dbReference>